<keyword evidence="5" id="KW-0732">Signal</keyword>
<evidence type="ECO:0000256" key="3">
    <source>
        <dbReference type="ARBA" id="ARBA00022525"/>
    </source>
</evidence>
<evidence type="ECO:0000256" key="1">
    <source>
        <dbReference type="ARBA" id="ARBA00004613"/>
    </source>
</evidence>
<evidence type="ECO:0000256" key="4">
    <source>
        <dbReference type="SAM" id="MobiDB-lite"/>
    </source>
</evidence>
<feature type="compositionally biased region" description="Low complexity" evidence="4">
    <location>
        <begin position="39"/>
        <end position="49"/>
    </location>
</feature>
<evidence type="ECO:0008006" key="8">
    <source>
        <dbReference type="Google" id="ProtNLM"/>
    </source>
</evidence>
<dbReference type="EMBL" id="JH930469">
    <property type="protein sequence ID" value="EKM60062.1"/>
    <property type="molecule type" value="Genomic_DNA"/>
</dbReference>
<keyword evidence="7" id="KW-1185">Reference proteome</keyword>
<sequence length="331" mass="36056">MKVVAVVCAALACASSVHAQYFSEGWKPGQPAVSPTQDGAAPAFTPGAASPGTTGSGGFDLSKLFTSGPVGSLLAKAGVNLSAAMNTSVDLWDMRIPLIHDDNYDELIVHEPLTPEEELNRTWFLVISTTAGGQHQGGISKLVDNQFDVAYNETIIADDLPDVRWGRIDYMNVTYLTTKWNVWRGPWLVVARDRGQTLRFYKGNSVRLNSTIIRNFLKEELWQHQEPWNSAFAPGGSREIVMHYWAFAQRTVYDYTVRIPKFLLMIIAGGLGSVVMRLLHRPPSEQPKPATKPTAKSRPAAVPGAPAPAATSTTPASSPKKTPSKKKGGRK</sequence>
<accession>K5XAU8</accession>
<feature type="chain" id="PRO_5003886165" description="Glycoside hydrolase family 16 protein" evidence="5">
    <location>
        <begin position="20"/>
        <end position="331"/>
    </location>
</feature>
<reference evidence="6 7" key="1">
    <citation type="journal article" date="2012" name="BMC Genomics">
        <title>Comparative genomics of the white-rot fungi, Phanerochaete carnosa and P. chrysosporium, to elucidate the genetic basis of the distinct wood types they colonize.</title>
        <authorList>
            <person name="Suzuki H."/>
            <person name="MacDonald J."/>
            <person name="Syed K."/>
            <person name="Salamov A."/>
            <person name="Hori C."/>
            <person name="Aerts A."/>
            <person name="Henrissat B."/>
            <person name="Wiebenga A."/>
            <person name="vanKuyk P.A."/>
            <person name="Barry K."/>
            <person name="Lindquist E."/>
            <person name="LaButti K."/>
            <person name="Lapidus A."/>
            <person name="Lucas S."/>
            <person name="Coutinho P."/>
            <person name="Gong Y."/>
            <person name="Samejima M."/>
            <person name="Mahadevan R."/>
            <person name="Abou-Zaid M."/>
            <person name="de Vries R.P."/>
            <person name="Igarashi K."/>
            <person name="Yadav J.S."/>
            <person name="Grigoriev I.V."/>
            <person name="Master E.R."/>
        </authorList>
    </citation>
    <scope>NUCLEOTIDE SEQUENCE [LARGE SCALE GENOMIC DNA]</scope>
    <source>
        <strain evidence="6 7">HHB-10118-sp</strain>
    </source>
</reference>
<dbReference type="InParanoid" id="K5XAU8"/>
<dbReference type="InterPro" id="IPR002012">
    <property type="entry name" value="GnRH"/>
</dbReference>
<feature type="region of interest" description="Disordered" evidence="4">
    <location>
        <begin position="282"/>
        <end position="331"/>
    </location>
</feature>
<evidence type="ECO:0000256" key="5">
    <source>
        <dbReference type="SAM" id="SignalP"/>
    </source>
</evidence>
<comment type="similarity">
    <text evidence="2">Belongs to the GnRH family.</text>
</comment>
<dbReference type="HOGENOM" id="CLU_061858_0_0_1"/>
<dbReference type="KEGG" id="pco:PHACADRAFT_250926"/>
<dbReference type="OrthoDB" id="2502001at2759"/>
<dbReference type="GO" id="GO:0005179">
    <property type="term" value="F:hormone activity"/>
    <property type="evidence" value="ECO:0007669"/>
    <property type="project" value="InterPro"/>
</dbReference>
<organism evidence="6 7">
    <name type="scientific">Phanerochaete carnosa (strain HHB-10118-sp)</name>
    <name type="common">White-rot fungus</name>
    <name type="synonym">Peniophora carnosa</name>
    <dbReference type="NCBI Taxonomy" id="650164"/>
    <lineage>
        <taxon>Eukaryota</taxon>
        <taxon>Fungi</taxon>
        <taxon>Dikarya</taxon>
        <taxon>Basidiomycota</taxon>
        <taxon>Agaricomycotina</taxon>
        <taxon>Agaricomycetes</taxon>
        <taxon>Polyporales</taxon>
        <taxon>Phanerochaetaceae</taxon>
        <taxon>Phanerochaete</taxon>
    </lineage>
</organism>
<feature type="region of interest" description="Disordered" evidence="4">
    <location>
        <begin position="28"/>
        <end position="49"/>
    </location>
</feature>
<proteinExistence type="inferred from homology"/>
<evidence type="ECO:0000256" key="2">
    <source>
        <dbReference type="ARBA" id="ARBA00010968"/>
    </source>
</evidence>
<dbReference type="GeneID" id="18915064"/>
<name>K5XAU8_PHACS</name>
<evidence type="ECO:0000313" key="6">
    <source>
        <dbReference type="EMBL" id="EKM60062.1"/>
    </source>
</evidence>
<dbReference type="STRING" id="650164.K5XAU8"/>
<dbReference type="PROSITE" id="PS00473">
    <property type="entry name" value="GNRH"/>
    <property type="match status" value="1"/>
</dbReference>
<feature type="compositionally biased region" description="Low complexity" evidence="4">
    <location>
        <begin position="299"/>
        <end position="321"/>
    </location>
</feature>
<dbReference type="Proteomes" id="UP000008370">
    <property type="component" value="Unassembled WGS sequence"/>
</dbReference>
<dbReference type="AlphaFoldDB" id="K5XAU8"/>
<protein>
    <recommendedName>
        <fullName evidence="8">Glycoside hydrolase family 16 protein</fullName>
    </recommendedName>
</protein>
<comment type="subcellular location">
    <subcellularLocation>
        <location evidence="1">Secreted</location>
    </subcellularLocation>
</comment>
<evidence type="ECO:0000313" key="7">
    <source>
        <dbReference type="Proteomes" id="UP000008370"/>
    </source>
</evidence>
<dbReference type="GO" id="GO:0005576">
    <property type="term" value="C:extracellular region"/>
    <property type="evidence" value="ECO:0007669"/>
    <property type="project" value="UniProtKB-SubCell"/>
</dbReference>
<feature type="signal peptide" evidence="5">
    <location>
        <begin position="1"/>
        <end position="19"/>
    </location>
</feature>
<dbReference type="RefSeq" id="XP_007392609.1">
    <property type="nucleotide sequence ID" value="XM_007392547.1"/>
</dbReference>
<feature type="compositionally biased region" description="Basic residues" evidence="4">
    <location>
        <begin position="322"/>
        <end position="331"/>
    </location>
</feature>
<keyword evidence="3" id="KW-0964">Secreted</keyword>
<gene>
    <name evidence="6" type="ORF">PHACADRAFT_250926</name>
</gene>